<dbReference type="PANTHER" id="PTHR47371">
    <property type="entry name" value="LIPOTEICHOIC ACID SYNTHASE"/>
    <property type="match status" value="1"/>
</dbReference>
<evidence type="ECO:0000256" key="2">
    <source>
        <dbReference type="ARBA" id="ARBA00004936"/>
    </source>
</evidence>
<dbReference type="Proteomes" id="UP000198604">
    <property type="component" value="Unassembled WGS sequence"/>
</dbReference>
<dbReference type="RefSeq" id="WP_093650666.1">
    <property type="nucleotide sequence ID" value="NZ_CTEN01000003.1"/>
</dbReference>
<accession>A0A0E4H4M0</accession>
<comment type="pathway">
    <text evidence="2">Cell wall biogenesis; lipoteichoic acid biosynthesis.</text>
</comment>
<evidence type="ECO:0000256" key="3">
    <source>
        <dbReference type="ARBA" id="ARBA00022475"/>
    </source>
</evidence>
<dbReference type="InterPro" id="IPR017850">
    <property type="entry name" value="Alkaline_phosphatase_core_sf"/>
</dbReference>
<dbReference type="GO" id="GO:0016740">
    <property type="term" value="F:transferase activity"/>
    <property type="evidence" value="ECO:0007669"/>
    <property type="project" value="UniProtKB-KW"/>
</dbReference>
<dbReference type="CDD" id="cd16015">
    <property type="entry name" value="LTA_synthase"/>
    <property type="match status" value="1"/>
</dbReference>
<gene>
    <name evidence="8" type="ORF">BN1356_01420</name>
</gene>
<sequence length="321" mass="37098">MVVSSFGGGTANTEYEILTSNSLALLSSSVFPYQQLIRSERNSLVNYLSNLGYSSIAMHPQPANNYNRKNVYDFFGFDTSYFTDSDPTILNLFDLSYERNFVSDKSLFQGIKNLYESKEEGKPLFNFVVTMQGHGGYIDVNYPTDVEIVSQEGNRFAAENEYFTSVKKTDEAFEELVTFLKSYKEPTIVLMYGDHQPSLSESFYDSYMDPNDPSAKYKTPFLIWSNFELPKLDNRVMSANYIVPYMLEVASQSQHPLPISPYYQFLNETRNRVPVVTTWGYWQDDKYITEPEHLTDLLSDYQKIEYNNAIDDKTLSEYFLP</sequence>
<dbReference type="SUPFAM" id="SSF53649">
    <property type="entry name" value="Alkaline phosphatase-like"/>
    <property type="match status" value="1"/>
</dbReference>
<keyword evidence="9" id="KW-1185">Reference proteome</keyword>
<organism evidence="8 9">
    <name type="scientific">Streptococcus varani</name>
    <dbReference type="NCBI Taxonomy" id="1608583"/>
    <lineage>
        <taxon>Bacteria</taxon>
        <taxon>Bacillati</taxon>
        <taxon>Bacillota</taxon>
        <taxon>Bacilli</taxon>
        <taxon>Lactobacillales</taxon>
        <taxon>Streptococcaceae</taxon>
        <taxon>Streptococcus</taxon>
    </lineage>
</organism>
<evidence type="ECO:0000256" key="6">
    <source>
        <dbReference type="ARBA" id="ARBA00023136"/>
    </source>
</evidence>
<keyword evidence="4" id="KW-0812">Transmembrane</keyword>
<proteinExistence type="predicted"/>
<keyword evidence="6" id="KW-0472">Membrane</keyword>
<evidence type="ECO:0000256" key="1">
    <source>
        <dbReference type="ARBA" id="ARBA00004651"/>
    </source>
</evidence>
<reference evidence="9" key="1">
    <citation type="submission" date="2015-03" db="EMBL/GenBank/DDBJ databases">
        <authorList>
            <person name="Urmite Genomes"/>
        </authorList>
    </citation>
    <scope>NUCLEOTIDE SEQUENCE [LARGE SCALE GENOMIC DNA]</scope>
    <source>
        <strain evidence="9">FF10</strain>
    </source>
</reference>
<comment type="subcellular location">
    <subcellularLocation>
        <location evidence="1">Cell membrane</location>
        <topology evidence="1">Multi-pass membrane protein</topology>
    </subcellularLocation>
</comment>
<dbReference type="GO" id="GO:0005886">
    <property type="term" value="C:plasma membrane"/>
    <property type="evidence" value="ECO:0007669"/>
    <property type="project" value="UniProtKB-SubCell"/>
</dbReference>
<keyword evidence="3" id="KW-1003">Cell membrane</keyword>
<evidence type="ECO:0000313" key="8">
    <source>
        <dbReference type="EMBL" id="CQR25076.1"/>
    </source>
</evidence>
<evidence type="ECO:0000256" key="5">
    <source>
        <dbReference type="ARBA" id="ARBA00022989"/>
    </source>
</evidence>
<dbReference type="Pfam" id="PF00884">
    <property type="entry name" value="Sulfatase"/>
    <property type="match status" value="1"/>
</dbReference>
<name>A0A0E4H4M0_9STRE</name>
<feature type="domain" description="Sulfatase N-terminal" evidence="7">
    <location>
        <begin position="5"/>
        <end position="250"/>
    </location>
</feature>
<evidence type="ECO:0000259" key="7">
    <source>
        <dbReference type="Pfam" id="PF00884"/>
    </source>
</evidence>
<dbReference type="EMBL" id="CTEN01000003">
    <property type="protein sequence ID" value="CQR25076.1"/>
    <property type="molecule type" value="Genomic_DNA"/>
</dbReference>
<dbReference type="OrthoDB" id="243547at2"/>
<dbReference type="PANTHER" id="PTHR47371:SF3">
    <property type="entry name" value="PHOSPHOGLYCEROL TRANSFERASE I"/>
    <property type="match status" value="1"/>
</dbReference>
<dbReference type="AlphaFoldDB" id="A0A0E4H4M0"/>
<protein>
    <submittedName>
        <fullName evidence="8">Phosphoglycerol transferase/alkaline phosphatase superfamily protein</fullName>
    </submittedName>
</protein>
<keyword evidence="5" id="KW-1133">Transmembrane helix</keyword>
<dbReference type="InterPro" id="IPR000917">
    <property type="entry name" value="Sulfatase_N"/>
</dbReference>
<evidence type="ECO:0000256" key="4">
    <source>
        <dbReference type="ARBA" id="ARBA00022692"/>
    </source>
</evidence>
<dbReference type="Gene3D" id="3.40.720.10">
    <property type="entry name" value="Alkaline Phosphatase, subunit A"/>
    <property type="match status" value="1"/>
</dbReference>
<keyword evidence="8" id="KW-0808">Transferase</keyword>
<dbReference type="STRING" id="1608583.BN1356_01420"/>
<evidence type="ECO:0000313" key="9">
    <source>
        <dbReference type="Proteomes" id="UP000198604"/>
    </source>
</evidence>
<dbReference type="InterPro" id="IPR050448">
    <property type="entry name" value="OpgB/LTA_synthase_biosynth"/>
</dbReference>